<organism evidence="6 7">
    <name type="scientific">Eruca vesicaria subsp. sativa</name>
    <name type="common">Garden rocket</name>
    <name type="synonym">Eruca sativa</name>
    <dbReference type="NCBI Taxonomy" id="29727"/>
    <lineage>
        <taxon>Eukaryota</taxon>
        <taxon>Viridiplantae</taxon>
        <taxon>Streptophyta</taxon>
        <taxon>Embryophyta</taxon>
        <taxon>Tracheophyta</taxon>
        <taxon>Spermatophyta</taxon>
        <taxon>Magnoliopsida</taxon>
        <taxon>eudicotyledons</taxon>
        <taxon>Gunneridae</taxon>
        <taxon>Pentapetalae</taxon>
        <taxon>rosids</taxon>
        <taxon>malvids</taxon>
        <taxon>Brassicales</taxon>
        <taxon>Brassicaceae</taxon>
        <taxon>Brassiceae</taxon>
        <taxon>Eruca</taxon>
    </lineage>
</organism>
<dbReference type="Proteomes" id="UP001642260">
    <property type="component" value="Unassembled WGS sequence"/>
</dbReference>
<evidence type="ECO:0000256" key="4">
    <source>
        <dbReference type="ARBA" id="ARBA00023274"/>
    </source>
</evidence>
<feature type="repeat" description="WD" evidence="5">
    <location>
        <begin position="11"/>
        <end position="43"/>
    </location>
</feature>
<keyword evidence="7" id="KW-1185">Reference proteome</keyword>
<evidence type="ECO:0000256" key="1">
    <source>
        <dbReference type="ARBA" id="ARBA00007253"/>
    </source>
</evidence>
<evidence type="ECO:0000256" key="3">
    <source>
        <dbReference type="ARBA" id="ARBA00022737"/>
    </source>
</evidence>
<dbReference type="Gene3D" id="2.130.10.10">
    <property type="entry name" value="YVTN repeat-like/Quinoprotein amine dehydrogenase"/>
    <property type="match status" value="1"/>
</dbReference>
<dbReference type="InterPro" id="IPR045223">
    <property type="entry name" value="RACK1-like"/>
</dbReference>
<name>A0ABC8LNR7_ERUVS</name>
<evidence type="ECO:0000313" key="7">
    <source>
        <dbReference type="Proteomes" id="UP001642260"/>
    </source>
</evidence>
<keyword evidence="4" id="KW-0687">Ribonucleoprotein</keyword>
<evidence type="ECO:0000256" key="5">
    <source>
        <dbReference type="PROSITE-ProRule" id="PRU00221"/>
    </source>
</evidence>
<dbReference type="InterPro" id="IPR015943">
    <property type="entry name" value="WD40/YVTN_repeat-like_dom_sf"/>
</dbReference>
<protein>
    <recommendedName>
        <fullName evidence="8">Guanine nucleotide-binding protein subunit beta-like protein</fullName>
    </recommendedName>
</protein>
<dbReference type="GO" id="GO:1990904">
    <property type="term" value="C:ribonucleoprotein complex"/>
    <property type="evidence" value="ECO:0007669"/>
    <property type="project" value="UniProtKB-KW"/>
</dbReference>
<dbReference type="InterPro" id="IPR001680">
    <property type="entry name" value="WD40_rpt"/>
</dbReference>
<proteinExistence type="inferred from homology"/>
<keyword evidence="2 5" id="KW-0853">WD repeat</keyword>
<dbReference type="EMBL" id="CAKOAT010647376">
    <property type="protein sequence ID" value="CAH8385066.1"/>
    <property type="molecule type" value="Genomic_DNA"/>
</dbReference>
<feature type="repeat" description="WD" evidence="5">
    <location>
        <begin position="57"/>
        <end position="100"/>
    </location>
</feature>
<evidence type="ECO:0000256" key="2">
    <source>
        <dbReference type="ARBA" id="ARBA00022574"/>
    </source>
</evidence>
<gene>
    <name evidence="6" type="ORF">ERUC_LOCUS37549</name>
</gene>
<dbReference type="FunFam" id="2.130.10.10:FF:000615">
    <property type="entry name" value="Receptor for activated C kinase 1"/>
    <property type="match status" value="1"/>
</dbReference>
<dbReference type="InterPro" id="IPR036322">
    <property type="entry name" value="WD40_repeat_dom_sf"/>
</dbReference>
<evidence type="ECO:0008006" key="8">
    <source>
        <dbReference type="Google" id="ProtNLM"/>
    </source>
</evidence>
<dbReference type="PANTHER" id="PTHR19868">
    <property type="entry name" value="RECEPTOR FOR ACTIVATED PROTEIN KINASE C RACK1"/>
    <property type="match status" value="1"/>
</dbReference>
<dbReference type="PROSITE" id="PS50082">
    <property type="entry name" value="WD_REPEATS_2"/>
    <property type="match status" value="2"/>
</dbReference>
<dbReference type="PROSITE" id="PS00678">
    <property type="entry name" value="WD_REPEATS_1"/>
    <property type="match status" value="1"/>
</dbReference>
<dbReference type="InterPro" id="IPR019775">
    <property type="entry name" value="WD40_repeat_CS"/>
</dbReference>
<evidence type="ECO:0000313" key="6">
    <source>
        <dbReference type="EMBL" id="CAH8385066.1"/>
    </source>
</evidence>
<dbReference type="SUPFAM" id="SSF50978">
    <property type="entry name" value="WD40 repeat-like"/>
    <property type="match status" value="1"/>
</dbReference>
<dbReference type="SMART" id="SM00320">
    <property type="entry name" value="WD40"/>
    <property type="match status" value="2"/>
</dbReference>
<dbReference type="AlphaFoldDB" id="A0ABC8LNR7"/>
<accession>A0ABC8LNR7</accession>
<keyword evidence="3" id="KW-0677">Repeat</keyword>
<comment type="caution">
    <text evidence="6">The sequence shown here is derived from an EMBL/GenBank/DDBJ whole genome shotgun (WGS) entry which is preliminary data.</text>
</comment>
<dbReference type="Pfam" id="PF00400">
    <property type="entry name" value="WD40"/>
    <property type="match status" value="3"/>
</dbReference>
<reference evidence="6 7" key="1">
    <citation type="submission" date="2022-03" db="EMBL/GenBank/DDBJ databases">
        <authorList>
            <person name="Macdonald S."/>
            <person name="Ahmed S."/>
            <person name="Newling K."/>
        </authorList>
    </citation>
    <scope>NUCLEOTIDE SEQUENCE [LARGE SCALE GENOMIC DNA]</scope>
</reference>
<comment type="similarity">
    <text evidence="1">Belongs to the WD repeat G protein beta family. Ribosomal protein RACK1 subfamily.</text>
</comment>
<sequence>MFSTCISTRRFVGHTEYILSVAFSLDNRQIVSTSPDRTIKLWNTLGECKYTIADGSGEGHRDWVSCIRFSPNTITPTIVSALWDKTVKVWNLANCKLRYTLAGHGRYVSTVAVSPDGRLKPFRSHPMVPTKGRKLGVRR</sequence>
<dbReference type="PROSITE" id="PS50294">
    <property type="entry name" value="WD_REPEATS_REGION"/>
    <property type="match status" value="2"/>
</dbReference>